<dbReference type="AlphaFoldDB" id="A0A6V7RRX1"/>
<dbReference type="PANTHER" id="PTHR30204">
    <property type="entry name" value="REDOX-CYCLING DRUG-SENSING TRANSCRIPTIONAL ACTIVATOR SOXR"/>
    <property type="match status" value="1"/>
</dbReference>
<evidence type="ECO:0000256" key="2">
    <source>
        <dbReference type="ARBA" id="ARBA00023125"/>
    </source>
</evidence>
<evidence type="ECO:0000259" key="5">
    <source>
        <dbReference type="PROSITE" id="PS50937"/>
    </source>
</evidence>
<reference evidence="7 9" key="2">
    <citation type="submission" date="2020-08" db="EMBL/GenBank/DDBJ databases">
        <title>Genomic Encyclopedia of Type Strains, Phase IV (KMG-IV): sequencing the most valuable type-strain genomes for metagenomic binning, comparative biology and taxonomic classification.</title>
        <authorList>
            <person name="Goeker M."/>
        </authorList>
    </citation>
    <scope>NUCLEOTIDE SEQUENCE [LARGE SCALE GENOMIC DNA]</scope>
    <source>
        <strain evidence="7 9">DSM 22419</strain>
    </source>
</reference>
<keyword evidence="4" id="KW-0804">Transcription</keyword>
<dbReference type="PRINTS" id="PR00040">
    <property type="entry name" value="HTHMERR"/>
</dbReference>
<keyword evidence="3" id="KW-0010">Activator</keyword>
<reference evidence="6 8" key="1">
    <citation type="submission" date="2020-07" db="EMBL/GenBank/DDBJ databases">
        <authorList>
            <person name="Criscuolo A."/>
        </authorList>
    </citation>
    <scope>NUCLEOTIDE SEQUENCE [LARGE SCALE GENOMIC DNA]</scope>
    <source>
        <strain evidence="6">CIP111751</strain>
    </source>
</reference>
<keyword evidence="2 7" id="KW-0238">DNA-binding</keyword>
<comment type="caution">
    <text evidence="6">The sequence shown here is derived from an EMBL/GenBank/DDBJ whole genome shotgun (WGS) entry which is preliminary data.</text>
</comment>
<dbReference type="InterPro" id="IPR047057">
    <property type="entry name" value="MerR_fam"/>
</dbReference>
<dbReference type="InterPro" id="IPR009061">
    <property type="entry name" value="DNA-bd_dom_put_sf"/>
</dbReference>
<dbReference type="Gene3D" id="1.10.1660.10">
    <property type="match status" value="1"/>
</dbReference>
<keyword evidence="1" id="KW-0805">Transcription regulation</keyword>
<dbReference type="Gene3D" id="1.10.490.50">
    <property type="entry name" value="Antibiotic binding domain of TipA-like multidrug resistance regulators"/>
    <property type="match status" value="1"/>
</dbReference>
<organism evidence="6 8">
    <name type="scientific">Jeotgalicoccus coquinae</name>
    <dbReference type="NCBI Taxonomy" id="709509"/>
    <lineage>
        <taxon>Bacteria</taxon>
        <taxon>Bacillati</taxon>
        <taxon>Bacillota</taxon>
        <taxon>Bacilli</taxon>
        <taxon>Bacillales</taxon>
        <taxon>Staphylococcaceae</taxon>
        <taxon>Jeotgalicoccus</taxon>
    </lineage>
</organism>
<dbReference type="PANTHER" id="PTHR30204:SF90">
    <property type="entry name" value="HTH-TYPE TRANSCRIPTIONAL ACTIVATOR MTA"/>
    <property type="match status" value="1"/>
</dbReference>
<dbReference type="CDD" id="cd01106">
    <property type="entry name" value="HTH_TipAL-Mta"/>
    <property type="match status" value="1"/>
</dbReference>
<protein>
    <submittedName>
        <fullName evidence="7">DNA-binding transcriptional MerR regulator</fullName>
    </submittedName>
    <submittedName>
        <fullName evidence="6">HTH-type transcriptional activator mta</fullName>
    </submittedName>
</protein>
<proteinExistence type="predicted"/>
<dbReference type="PROSITE" id="PS50937">
    <property type="entry name" value="HTH_MERR_2"/>
    <property type="match status" value="1"/>
</dbReference>
<sequence length="260" mass="30383">MKVKELAEIAGVSVRTLHHYDKIGLLTPAIDQENGYRNYSDEDVSQLQQILFFRQLNFKLKQIKEIMDSPDYEKQEALQVQRDIILKELARLDDILQLIDNTIKDDKGEIRMTNEEKFEGVDFSQNPYEEEARKKWGSKAVDDSNRKLKQMGSEETERRFNEIYTKLAKVRHTSPDSKEAQYHIHEWYEFLNEIGEYSPEMFKGLGDMYVEDERFTKNIDKFGDGLAKFMQQAMTVYYFLFGLISASRSSVAGPSITFPV</sequence>
<dbReference type="Pfam" id="PF13411">
    <property type="entry name" value="MerR_1"/>
    <property type="match status" value="1"/>
</dbReference>
<evidence type="ECO:0000313" key="8">
    <source>
        <dbReference type="Proteomes" id="UP000534001"/>
    </source>
</evidence>
<dbReference type="SUPFAM" id="SSF46955">
    <property type="entry name" value="Putative DNA-binding domain"/>
    <property type="match status" value="1"/>
</dbReference>
<dbReference type="Pfam" id="PF07739">
    <property type="entry name" value="TipAS"/>
    <property type="match status" value="1"/>
</dbReference>
<dbReference type="EMBL" id="JACHFF010000001">
    <property type="protein sequence ID" value="MBB6423269.1"/>
    <property type="molecule type" value="Genomic_DNA"/>
</dbReference>
<dbReference type="SMART" id="SM00422">
    <property type="entry name" value="HTH_MERR"/>
    <property type="match status" value="1"/>
</dbReference>
<keyword evidence="9" id="KW-1185">Reference proteome</keyword>
<dbReference type="RefSeq" id="WP_184282661.1">
    <property type="nucleotide sequence ID" value="NZ_BMCO01000001.1"/>
</dbReference>
<dbReference type="InterPro" id="IPR012925">
    <property type="entry name" value="TipAS_dom"/>
</dbReference>
<evidence type="ECO:0000313" key="7">
    <source>
        <dbReference type="EMBL" id="MBB6423269.1"/>
    </source>
</evidence>
<evidence type="ECO:0000256" key="1">
    <source>
        <dbReference type="ARBA" id="ARBA00023015"/>
    </source>
</evidence>
<evidence type="ECO:0000313" key="6">
    <source>
        <dbReference type="EMBL" id="CAD2081847.1"/>
    </source>
</evidence>
<evidence type="ECO:0000313" key="9">
    <source>
        <dbReference type="Proteomes" id="UP000545588"/>
    </source>
</evidence>
<evidence type="ECO:0000256" key="3">
    <source>
        <dbReference type="ARBA" id="ARBA00023159"/>
    </source>
</evidence>
<dbReference type="GO" id="GO:0003677">
    <property type="term" value="F:DNA binding"/>
    <property type="evidence" value="ECO:0007669"/>
    <property type="project" value="UniProtKB-KW"/>
</dbReference>
<dbReference type="SUPFAM" id="SSF89082">
    <property type="entry name" value="Antibiotic binding domain of TipA-like multidrug resistance regulators"/>
    <property type="match status" value="1"/>
</dbReference>
<evidence type="ECO:0000256" key="4">
    <source>
        <dbReference type="ARBA" id="ARBA00023163"/>
    </source>
</evidence>
<dbReference type="InterPro" id="IPR036244">
    <property type="entry name" value="TipA-like_antibiotic-bd"/>
</dbReference>
<name>A0A6V7RRX1_9STAP</name>
<dbReference type="EMBL" id="CAJEWA010000008">
    <property type="protein sequence ID" value="CAD2081847.1"/>
    <property type="molecule type" value="Genomic_DNA"/>
</dbReference>
<dbReference type="Proteomes" id="UP000534001">
    <property type="component" value="Unassembled WGS sequence"/>
</dbReference>
<feature type="domain" description="HTH merR-type" evidence="5">
    <location>
        <begin position="1"/>
        <end position="69"/>
    </location>
</feature>
<dbReference type="GO" id="GO:0003700">
    <property type="term" value="F:DNA-binding transcription factor activity"/>
    <property type="evidence" value="ECO:0007669"/>
    <property type="project" value="InterPro"/>
</dbReference>
<dbReference type="InterPro" id="IPR000551">
    <property type="entry name" value="MerR-type_HTH_dom"/>
</dbReference>
<gene>
    <name evidence="6" type="primary">mta_2</name>
    <name evidence="7" type="ORF">HNR41_001195</name>
    <name evidence="6" type="ORF">JEOCOQ751_02181</name>
</gene>
<accession>A0A6V7RRX1</accession>
<dbReference type="Proteomes" id="UP000545588">
    <property type="component" value="Unassembled WGS sequence"/>
</dbReference>